<dbReference type="Proteomes" id="UP000193944">
    <property type="component" value="Unassembled WGS sequence"/>
</dbReference>
<keyword evidence="1" id="KW-1133">Transmembrane helix</keyword>
<evidence type="ECO:0000313" key="2">
    <source>
        <dbReference type="EMBL" id="ORX75556.1"/>
    </source>
</evidence>
<dbReference type="AlphaFoldDB" id="A0A1Y1WQK5"/>
<accession>A0A1Y1WQK5</accession>
<keyword evidence="3" id="KW-1185">Reference proteome</keyword>
<keyword evidence="1" id="KW-0812">Transmembrane</keyword>
<keyword evidence="1" id="KW-0472">Membrane</keyword>
<protein>
    <submittedName>
        <fullName evidence="2">Uncharacterized protein</fullName>
    </submittedName>
</protein>
<gene>
    <name evidence="2" type="ORF">BCR32DRAFT_249478</name>
</gene>
<evidence type="ECO:0000313" key="3">
    <source>
        <dbReference type="Proteomes" id="UP000193944"/>
    </source>
</evidence>
<proteinExistence type="predicted"/>
<reference evidence="2 3" key="1">
    <citation type="submission" date="2016-08" db="EMBL/GenBank/DDBJ databases">
        <title>A Parts List for Fungal Cellulosomes Revealed by Comparative Genomics.</title>
        <authorList>
            <consortium name="DOE Joint Genome Institute"/>
            <person name="Haitjema C.H."/>
            <person name="Gilmore S.P."/>
            <person name="Henske J.K."/>
            <person name="Solomon K.V."/>
            <person name="De Groot R."/>
            <person name="Kuo A."/>
            <person name="Mondo S.J."/>
            <person name="Salamov A.A."/>
            <person name="Labutti K."/>
            <person name="Zhao Z."/>
            <person name="Chiniquy J."/>
            <person name="Barry K."/>
            <person name="Brewer H.M."/>
            <person name="Purvine S.O."/>
            <person name="Wright A.T."/>
            <person name="Boxma B."/>
            <person name="Van Alen T."/>
            <person name="Hackstein J.H."/>
            <person name="Baker S.E."/>
            <person name="Grigoriev I.V."/>
            <person name="O'Malley M.A."/>
        </authorList>
    </citation>
    <scope>NUCLEOTIDE SEQUENCE [LARGE SCALE GENOMIC DNA]</scope>
    <source>
        <strain evidence="2 3">S4</strain>
    </source>
</reference>
<comment type="caution">
    <text evidence="2">The sequence shown here is derived from an EMBL/GenBank/DDBJ whole genome shotgun (WGS) entry which is preliminary data.</text>
</comment>
<dbReference type="EMBL" id="MCFG01000350">
    <property type="protein sequence ID" value="ORX75556.1"/>
    <property type="molecule type" value="Genomic_DNA"/>
</dbReference>
<sequence length="167" mass="19223">MFYNKFGYILLLTLLINKVFCSYYLIKDNSNKTYYMFYHKDKYYVCTGLDDRIPGSCVGYPYGYTCSGGAELLTGCVDHNGKYYDKEKFGSVLDATDPFRCDIIDKIFGSGNCNPPKVSLKTNKCYNTPVNNNRITINVKLNGNYEYAVNKNGYYLTKYGWCFINAY</sequence>
<reference evidence="2 3" key="2">
    <citation type="submission" date="2016-08" db="EMBL/GenBank/DDBJ databases">
        <title>Pervasive Adenine N6-methylation of Active Genes in Fungi.</title>
        <authorList>
            <consortium name="DOE Joint Genome Institute"/>
            <person name="Mondo S.J."/>
            <person name="Dannebaum R.O."/>
            <person name="Kuo R.C."/>
            <person name="Labutti K."/>
            <person name="Haridas S."/>
            <person name="Kuo A."/>
            <person name="Salamov A."/>
            <person name="Ahrendt S.R."/>
            <person name="Lipzen A."/>
            <person name="Sullivan W."/>
            <person name="Andreopoulos W.B."/>
            <person name="Clum A."/>
            <person name="Lindquist E."/>
            <person name="Daum C."/>
            <person name="Ramamoorthy G.K."/>
            <person name="Gryganskyi A."/>
            <person name="Culley D."/>
            <person name="Magnuson J.K."/>
            <person name="James T.Y."/>
            <person name="O'Malley M.A."/>
            <person name="Stajich J.E."/>
            <person name="Spatafora J.W."/>
            <person name="Visel A."/>
            <person name="Grigoriev I.V."/>
        </authorList>
    </citation>
    <scope>NUCLEOTIDE SEQUENCE [LARGE SCALE GENOMIC DNA]</scope>
    <source>
        <strain evidence="2 3">S4</strain>
    </source>
</reference>
<evidence type="ECO:0000256" key="1">
    <source>
        <dbReference type="SAM" id="Phobius"/>
    </source>
</evidence>
<name>A0A1Y1WQK5_9FUNG</name>
<organism evidence="2 3">
    <name type="scientific">Anaeromyces robustus</name>
    <dbReference type="NCBI Taxonomy" id="1754192"/>
    <lineage>
        <taxon>Eukaryota</taxon>
        <taxon>Fungi</taxon>
        <taxon>Fungi incertae sedis</taxon>
        <taxon>Chytridiomycota</taxon>
        <taxon>Chytridiomycota incertae sedis</taxon>
        <taxon>Neocallimastigomycetes</taxon>
        <taxon>Neocallimastigales</taxon>
        <taxon>Neocallimastigaceae</taxon>
        <taxon>Anaeromyces</taxon>
    </lineage>
</organism>
<feature type="transmembrane region" description="Helical" evidence="1">
    <location>
        <begin position="6"/>
        <end position="26"/>
    </location>
</feature>